<name>A0A0G4GLY7_VITBC</name>
<evidence type="ECO:0000256" key="2">
    <source>
        <dbReference type="SAM" id="Phobius"/>
    </source>
</evidence>
<dbReference type="Proteomes" id="UP000041254">
    <property type="component" value="Unassembled WGS sequence"/>
</dbReference>
<evidence type="ECO:0000256" key="1">
    <source>
        <dbReference type="SAM" id="MobiDB-lite"/>
    </source>
</evidence>
<dbReference type="InParanoid" id="A0A0G4GLY7"/>
<feature type="transmembrane region" description="Helical" evidence="2">
    <location>
        <begin position="121"/>
        <end position="142"/>
    </location>
</feature>
<evidence type="ECO:0000313" key="4">
    <source>
        <dbReference type="EMBL" id="CEM31148.1"/>
    </source>
</evidence>
<evidence type="ECO:0000256" key="3">
    <source>
        <dbReference type="SAM" id="SignalP"/>
    </source>
</evidence>
<gene>
    <name evidence="4" type="ORF">Vbra_18294</name>
</gene>
<keyword evidence="2" id="KW-1133">Transmembrane helix</keyword>
<sequence>MKFVCSILVALASLAIASGFVSTPLRRISSRPSSPATPSSLQMRSPSPPSPSPPQMEDTASPLPLLAPLLGLASAALPSVAQAGEIVDGVYELKEPCREFLGVALCIPVPDAVNAFVGLDWGRYITLTCLGLFGFLALYGLIRVPLAEPLRELPEQQYPPLFTADGEAYLDELRTELGTKGIVAKNPYPTSKDN</sequence>
<proteinExistence type="predicted"/>
<keyword evidence="5" id="KW-1185">Reference proteome</keyword>
<dbReference type="EMBL" id="CDMY01000715">
    <property type="protein sequence ID" value="CEM31148.1"/>
    <property type="molecule type" value="Genomic_DNA"/>
</dbReference>
<dbReference type="AlphaFoldDB" id="A0A0G4GLY7"/>
<accession>A0A0G4GLY7</accession>
<organism evidence="4 5">
    <name type="scientific">Vitrella brassicaformis (strain CCMP3155)</name>
    <dbReference type="NCBI Taxonomy" id="1169540"/>
    <lineage>
        <taxon>Eukaryota</taxon>
        <taxon>Sar</taxon>
        <taxon>Alveolata</taxon>
        <taxon>Colpodellida</taxon>
        <taxon>Vitrellaceae</taxon>
        <taxon>Vitrella</taxon>
    </lineage>
</organism>
<feature type="chain" id="PRO_5005190673" evidence="3">
    <location>
        <begin position="20"/>
        <end position="194"/>
    </location>
</feature>
<keyword evidence="2" id="KW-0812">Transmembrane</keyword>
<feature type="compositionally biased region" description="Low complexity" evidence="1">
    <location>
        <begin position="26"/>
        <end position="41"/>
    </location>
</feature>
<keyword evidence="3" id="KW-0732">Signal</keyword>
<dbReference type="VEuPathDB" id="CryptoDB:Vbra_18294"/>
<reference evidence="4 5" key="1">
    <citation type="submission" date="2014-11" db="EMBL/GenBank/DDBJ databases">
        <authorList>
            <person name="Zhu J."/>
            <person name="Qi W."/>
            <person name="Song R."/>
        </authorList>
    </citation>
    <scope>NUCLEOTIDE SEQUENCE [LARGE SCALE GENOMIC DNA]</scope>
</reference>
<keyword evidence="2" id="KW-0472">Membrane</keyword>
<feature type="signal peptide" evidence="3">
    <location>
        <begin position="1"/>
        <end position="19"/>
    </location>
</feature>
<feature type="region of interest" description="Disordered" evidence="1">
    <location>
        <begin position="26"/>
        <end position="59"/>
    </location>
</feature>
<evidence type="ECO:0000313" key="5">
    <source>
        <dbReference type="Proteomes" id="UP000041254"/>
    </source>
</evidence>
<protein>
    <submittedName>
        <fullName evidence="4">Uncharacterized protein</fullName>
    </submittedName>
</protein>